<keyword evidence="4" id="KW-1185">Reference proteome</keyword>
<dbReference type="GO" id="GO:0015562">
    <property type="term" value="F:efflux transmembrane transporter activity"/>
    <property type="evidence" value="ECO:0007669"/>
    <property type="project" value="TreeGrafter"/>
</dbReference>
<dbReference type="InterPro" id="IPR006143">
    <property type="entry name" value="RND_pump_MFP"/>
</dbReference>
<dbReference type="SUPFAM" id="SSF111369">
    <property type="entry name" value="HlyD-like secretion proteins"/>
    <property type="match status" value="1"/>
</dbReference>
<dbReference type="PANTHER" id="PTHR30469:SF15">
    <property type="entry name" value="HLYD FAMILY OF SECRETION PROTEINS"/>
    <property type="match status" value="1"/>
</dbReference>
<dbReference type="EMBL" id="JAABNR010000003">
    <property type="protein sequence ID" value="NBZ86772.1"/>
    <property type="molecule type" value="Genomic_DNA"/>
</dbReference>
<proteinExistence type="inferred from homology"/>
<dbReference type="AlphaFoldDB" id="A0AAE4Y6I9"/>
<evidence type="ECO:0000259" key="2">
    <source>
        <dbReference type="Pfam" id="PF25954"/>
    </source>
</evidence>
<dbReference type="PANTHER" id="PTHR30469">
    <property type="entry name" value="MULTIDRUG RESISTANCE PROTEIN MDTA"/>
    <property type="match status" value="1"/>
</dbReference>
<gene>
    <name evidence="3" type="ORF">GV832_04200</name>
</gene>
<organism evidence="3 4">
    <name type="scientific">Stagnihabitans tardus</name>
    <dbReference type="NCBI Taxonomy" id="2699202"/>
    <lineage>
        <taxon>Bacteria</taxon>
        <taxon>Pseudomonadati</taxon>
        <taxon>Pseudomonadota</taxon>
        <taxon>Alphaproteobacteria</taxon>
        <taxon>Rhodobacterales</taxon>
        <taxon>Paracoccaceae</taxon>
        <taxon>Stagnihabitans</taxon>
    </lineage>
</organism>
<dbReference type="Gene3D" id="1.10.287.470">
    <property type="entry name" value="Helix hairpin bin"/>
    <property type="match status" value="1"/>
</dbReference>
<dbReference type="Pfam" id="PF25954">
    <property type="entry name" value="Beta-barrel_RND_2"/>
    <property type="match status" value="1"/>
</dbReference>
<dbReference type="RefSeq" id="WP_168773587.1">
    <property type="nucleotide sequence ID" value="NZ_JAABNR010000003.1"/>
</dbReference>
<evidence type="ECO:0000256" key="1">
    <source>
        <dbReference type="ARBA" id="ARBA00009477"/>
    </source>
</evidence>
<dbReference type="Proteomes" id="UP001193501">
    <property type="component" value="Unassembled WGS sequence"/>
</dbReference>
<dbReference type="GO" id="GO:1990281">
    <property type="term" value="C:efflux pump complex"/>
    <property type="evidence" value="ECO:0007669"/>
    <property type="project" value="TreeGrafter"/>
</dbReference>
<dbReference type="Gene3D" id="2.40.50.100">
    <property type="match status" value="1"/>
</dbReference>
<evidence type="ECO:0000313" key="4">
    <source>
        <dbReference type="Proteomes" id="UP001193501"/>
    </source>
</evidence>
<comment type="caution">
    <text evidence="3">The sequence shown here is derived from an EMBL/GenBank/DDBJ whole genome shotgun (WGS) entry which is preliminary data.</text>
</comment>
<dbReference type="Gene3D" id="2.40.30.170">
    <property type="match status" value="1"/>
</dbReference>
<name>A0AAE4Y6I9_9RHOB</name>
<protein>
    <submittedName>
        <fullName evidence="3">Efflux RND transporter periplasmic adaptor subunit</fullName>
    </submittedName>
</protein>
<dbReference type="NCBIfam" id="TIGR01730">
    <property type="entry name" value="RND_mfp"/>
    <property type="match status" value="1"/>
</dbReference>
<reference evidence="3" key="1">
    <citation type="submission" date="2020-01" db="EMBL/GenBank/DDBJ databases">
        <authorList>
            <person name="Chen W.-M."/>
        </authorList>
    </citation>
    <scope>NUCLEOTIDE SEQUENCE</scope>
    <source>
        <strain evidence="3">CYK-10</strain>
    </source>
</reference>
<accession>A0AAE4Y6I9</accession>
<evidence type="ECO:0000313" key="3">
    <source>
        <dbReference type="EMBL" id="NBZ86772.1"/>
    </source>
</evidence>
<sequence length="257" mass="27525">MAFCVLASGARAEVVDCLVTPSAQVDLVFAVPGLIAEAAGDRGSVVHKGDMLARLDTTVEEVALKFAQERAGAHAAIDAAQARLEAATKSLERVQSLADKGLAPQADADLARLERDQAANELRDRQETQAAAALEIERNAALLDQRRLYSPIDGVIVDRLAEQGEFVDRQPVFRVARLDPLHVEVIAPDTAFGRVKRGDRLEVILQSPADLRVSAEVSVVDGFVDAASGTFRIRLELPNPEGKITAGFRCALDLPTG</sequence>
<comment type="similarity">
    <text evidence="1">Belongs to the membrane fusion protein (MFP) (TC 8.A.1) family.</text>
</comment>
<feature type="domain" description="CusB-like beta-barrel" evidence="2">
    <location>
        <begin position="183"/>
        <end position="249"/>
    </location>
</feature>
<dbReference type="InterPro" id="IPR058792">
    <property type="entry name" value="Beta-barrel_RND_2"/>
</dbReference>